<name>A0A0F9EPT9_9ZZZZ</name>
<dbReference type="Pfam" id="PF13481">
    <property type="entry name" value="AAA_25"/>
    <property type="match status" value="1"/>
</dbReference>
<sequence length="316" mass="35203">LIPKGWNILLAGNSKVGKTLISLDLAKSIATGKDFLGRKTTTGPVALVLLDDPPSLIKKRLKDYGFDSDNVHVSTARFREDNFFEQLEDDLKIIKPSFVLIDTLIKTVPRCMGSENDATVMDELAERFYRVAENCGYPTFLFIHHVNKSGGVRGSTAIEGATPMVILTVREGDDVKVEIQWKLEPIDPFYITFDSENSTFKQLGSVEEVKTQQIEDEAFNYLSEAGEDTGNGVAKAIGRRAEQVYRMFKESDRFKFREDKSGQGRPRKLYSINSSSESGSTAYGFSSQSKDPSGNEIESDVEAARELSPDIPFKEI</sequence>
<accession>A0A0F9EPT9</accession>
<evidence type="ECO:0000256" key="1">
    <source>
        <dbReference type="SAM" id="MobiDB-lite"/>
    </source>
</evidence>
<dbReference type="EMBL" id="LAZR01024143">
    <property type="protein sequence ID" value="KKL76143.1"/>
    <property type="molecule type" value="Genomic_DNA"/>
</dbReference>
<evidence type="ECO:0000313" key="2">
    <source>
        <dbReference type="EMBL" id="KKL76143.1"/>
    </source>
</evidence>
<organism evidence="2">
    <name type="scientific">marine sediment metagenome</name>
    <dbReference type="NCBI Taxonomy" id="412755"/>
    <lineage>
        <taxon>unclassified sequences</taxon>
        <taxon>metagenomes</taxon>
        <taxon>ecological metagenomes</taxon>
    </lineage>
</organism>
<comment type="caution">
    <text evidence="2">The sequence shown here is derived from an EMBL/GenBank/DDBJ whole genome shotgun (WGS) entry which is preliminary data.</text>
</comment>
<feature type="region of interest" description="Disordered" evidence="1">
    <location>
        <begin position="257"/>
        <end position="316"/>
    </location>
</feature>
<feature type="compositionally biased region" description="Basic and acidic residues" evidence="1">
    <location>
        <begin position="302"/>
        <end position="316"/>
    </location>
</feature>
<feature type="compositionally biased region" description="Polar residues" evidence="1">
    <location>
        <begin position="271"/>
        <end position="292"/>
    </location>
</feature>
<dbReference type="Gene3D" id="3.40.50.300">
    <property type="entry name" value="P-loop containing nucleotide triphosphate hydrolases"/>
    <property type="match status" value="1"/>
</dbReference>
<dbReference type="InterPro" id="IPR027417">
    <property type="entry name" value="P-loop_NTPase"/>
</dbReference>
<protein>
    <submittedName>
        <fullName evidence="2">Uncharacterized protein</fullName>
    </submittedName>
</protein>
<dbReference type="SUPFAM" id="SSF52540">
    <property type="entry name" value="P-loop containing nucleoside triphosphate hydrolases"/>
    <property type="match status" value="1"/>
</dbReference>
<feature type="non-terminal residue" evidence="2">
    <location>
        <position position="1"/>
    </location>
</feature>
<dbReference type="AlphaFoldDB" id="A0A0F9EPT9"/>
<reference evidence="2" key="1">
    <citation type="journal article" date="2015" name="Nature">
        <title>Complex archaea that bridge the gap between prokaryotes and eukaryotes.</title>
        <authorList>
            <person name="Spang A."/>
            <person name="Saw J.H."/>
            <person name="Jorgensen S.L."/>
            <person name="Zaremba-Niedzwiedzka K."/>
            <person name="Martijn J."/>
            <person name="Lind A.E."/>
            <person name="van Eijk R."/>
            <person name="Schleper C."/>
            <person name="Guy L."/>
            <person name="Ettema T.J."/>
        </authorList>
    </citation>
    <scope>NUCLEOTIDE SEQUENCE</scope>
</reference>
<proteinExistence type="predicted"/>
<gene>
    <name evidence="2" type="ORF">LCGC14_2047860</name>
</gene>